<gene>
    <name evidence="4" type="ORF">PSM7751_02671</name>
</gene>
<dbReference type="AlphaFoldDB" id="A0A1X6ZL70"/>
<proteinExistence type="predicted"/>
<keyword evidence="1" id="KW-1133">Transmembrane helix</keyword>
<keyword evidence="1" id="KW-0472">Membrane</keyword>
<reference evidence="4 5" key="1">
    <citation type="submission" date="2017-03" db="EMBL/GenBank/DDBJ databases">
        <authorList>
            <person name="Afonso C.L."/>
            <person name="Miller P.J."/>
            <person name="Scott M.A."/>
            <person name="Spackman E."/>
            <person name="Goraichik I."/>
            <person name="Dimitrov K.M."/>
            <person name="Suarez D.L."/>
            <person name="Swayne D.E."/>
        </authorList>
    </citation>
    <scope>NUCLEOTIDE SEQUENCE [LARGE SCALE GENOMIC DNA]</scope>
    <source>
        <strain evidence="4 5">CECT 7751</strain>
    </source>
</reference>
<feature type="transmembrane region" description="Helical" evidence="1">
    <location>
        <begin position="90"/>
        <end position="108"/>
    </location>
</feature>
<evidence type="ECO:0000256" key="1">
    <source>
        <dbReference type="SAM" id="Phobius"/>
    </source>
</evidence>
<dbReference type="PANTHER" id="PTHR30273">
    <property type="entry name" value="PERIPLASMIC SIGNAL SENSOR AND SIGMA FACTOR ACTIVATOR FECR-RELATED"/>
    <property type="match status" value="1"/>
</dbReference>
<evidence type="ECO:0000259" key="2">
    <source>
        <dbReference type="Pfam" id="PF04773"/>
    </source>
</evidence>
<feature type="domain" description="FecR N-terminal" evidence="3">
    <location>
        <begin position="24"/>
        <end position="61"/>
    </location>
</feature>
<dbReference type="PIRSF" id="PIRSF018266">
    <property type="entry name" value="FecR"/>
    <property type="match status" value="1"/>
</dbReference>
<dbReference type="InterPro" id="IPR032623">
    <property type="entry name" value="FecR_N"/>
</dbReference>
<dbReference type="Pfam" id="PF16220">
    <property type="entry name" value="DUF4880"/>
    <property type="match status" value="1"/>
</dbReference>
<accession>A0A1X6ZL70</accession>
<feature type="domain" description="FecR protein" evidence="2">
    <location>
        <begin position="118"/>
        <end position="208"/>
    </location>
</feature>
<dbReference type="OrthoDB" id="636724at2"/>
<dbReference type="PANTHER" id="PTHR30273:SF2">
    <property type="entry name" value="PROTEIN FECR"/>
    <property type="match status" value="1"/>
</dbReference>
<dbReference type="Pfam" id="PF04773">
    <property type="entry name" value="FecR"/>
    <property type="match status" value="1"/>
</dbReference>
<dbReference type="EMBL" id="FWFN01000005">
    <property type="protein sequence ID" value="SLN54821.1"/>
    <property type="molecule type" value="Genomic_DNA"/>
</dbReference>
<evidence type="ECO:0000259" key="3">
    <source>
        <dbReference type="Pfam" id="PF16220"/>
    </source>
</evidence>
<dbReference type="GO" id="GO:0016989">
    <property type="term" value="F:sigma factor antagonist activity"/>
    <property type="evidence" value="ECO:0007669"/>
    <property type="project" value="TreeGrafter"/>
</dbReference>
<sequence length="322" mass="34518">MAKRERGGPGRPPFSQDDWRLRAEARDWLTLMASGKVDLAVLSRFRQWQSNSADHARIFEEERASLQAISRQAARLHLQATRRRGPDRRAVLGGALALAAGGGAAVVLPDMVTGLRADHVTGANERLSLDLPDGTRAELNTRTAVALTSGTEGRGLHLLDGEVFLDVAPATRPFRLTVDGAVAQMQAGGMALRSGEAVQSFLVSEGAAALRSGRQSSRDLGAGQGIDWQAGDPLGATRDIDLATRLAWRQGRVIYDQTPFAEAARDLARYLPGRVVLRPGLGPLGRVSGQFETEDARPALEALARTQGLRVRELAGVMLLVA</sequence>
<dbReference type="Gene3D" id="2.60.120.1440">
    <property type="match status" value="1"/>
</dbReference>
<keyword evidence="5" id="KW-1185">Reference proteome</keyword>
<dbReference type="InterPro" id="IPR006860">
    <property type="entry name" value="FecR"/>
</dbReference>
<dbReference type="InterPro" id="IPR012373">
    <property type="entry name" value="Ferrdict_sens_TM"/>
</dbReference>
<evidence type="ECO:0000313" key="5">
    <source>
        <dbReference type="Proteomes" id="UP000193963"/>
    </source>
</evidence>
<organism evidence="4 5">
    <name type="scientific">Pseudooceanicola marinus</name>
    <dbReference type="NCBI Taxonomy" id="396013"/>
    <lineage>
        <taxon>Bacteria</taxon>
        <taxon>Pseudomonadati</taxon>
        <taxon>Pseudomonadota</taxon>
        <taxon>Alphaproteobacteria</taxon>
        <taxon>Rhodobacterales</taxon>
        <taxon>Paracoccaceae</taxon>
        <taxon>Pseudooceanicola</taxon>
    </lineage>
</organism>
<protein>
    <submittedName>
        <fullName evidence="4">Fec operon regulator FecR</fullName>
    </submittedName>
</protein>
<dbReference type="Proteomes" id="UP000193963">
    <property type="component" value="Unassembled WGS sequence"/>
</dbReference>
<evidence type="ECO:0000313" key="4">
    <source>
        <dbReference type="EMBL" id="SLN54821.1"/>
    </source>
</evidence>
<name>A0A1X6ZL70_9RHOB</name>
<dbReference type="RefSeq" id="WP_085888711.1">
    <property type="nucleotide sequence ID" value="NZ_FWFN01000005.1"/>
</dbReference>
<keyword evidence="1" id="KW-0812">Transmembrane</keyword>